<dbReference type="GO" id="GO:0003676">
    <property type="term" value="F:nucleic acid binding"/>
    <property type="evidence" value="ECO:0007669"/>
    <property type="project" value="InterPro"/>
</dbReference>
<proteinExistence type="predicted"/>
<reference evidence="1 2" key="1">
    <citation type="journal article" date="2021" name="Elife">
        <title>Chloroplast acquisition without the gene transfer in kleptoplastic sea slugs, Plakobranchus ocellatus.</title>
        <authorList>
            <person name="Maeda T."/>
            <person name="Takahashi S."/>
            <person name="Yoshida T."/>
            <person name="Shimamura S."/>
            <person name="Takaki Y."/>
            <person name="Nagai Y."/>
            <person name="Toyoda A."/>
            <person name="Suzuki Y."/>
            <person name="Arimoto A."/>
            <person name="Ishii H."/>
            <person name="Satoh N."/>
            <person name="Nishiyama T."/>
            <person name="Hasebe M."/>
            <person name="Maruyama T."/>
            <person name="Minagawa J."/>
            <person name="Obokata J."/>
            <person name="Shigenobu S."/>
        </authorList>
    </citation>
    <scope>NUCLEOTIDE SEQUENCE [LARGE SCALE GENOMIC DNA]</scope>
</reference>
<gene>
    <name evidence="1" type="ORF">ElyMa_004393200</name>
</gene>
<accession>A0AAV4H956</accession>
<dbReference type="Proteomes" id="UP000762676">
    <property type="component" value="Unassembled WGS sequence"/>
</dbReference>
<dbReference type="PANTHER" id="PTHR46060:SF1">
    <property type="entry name" value="MARINER MOS1 TRANSPOSASE-LIKE PROTEIN"/>
    <property type="match status" value="1"/>
</dbReference>
<dbReference type="AlphaFoldDB" id="A0AAV4H956"/>
<evidence type="ECO:0000313" key="1">
    <source>
        <dbReference type="EMBL" id="GFR94059.1"/>
    </source>
</evidence>
<dbReference type="InterPro" id="IPR036397">
    <property type="entry name" value="RNaseH_sf"/>
</dbReference>
<dbReference type="PANTHER" id="PTHR46060">
    <property type="entry name" value="MARINER MOS1 TRANSPOSASE-LIKE PROTEIN"/>
    <property type="match status" value="1"/>
</dbReference>
<dbReference type="InterPro" id="IPR052709">
    <property type="entry name" value="Transposase-MT_Hybrid"/>
</dbReference>
<dbReference type="EMBL" id="BMAT01008870">
    <property type="protein sequence ID" value="GFR94059.1"/>
    <property type="molecule type" value="Genomic_DNA"/>
</dbReference>
<evidence type="ECO:0000313" key="2">
    <source>
        <dbReference type="Proteomes" id="UP000762676"/>
    </source>
</evidence>
<comment type="caution">
    <text evidence="1">The sequence shown here is derived from an EMBL/GenBank/DDBJ whole genome shotgun (WGS) entry which is preliminary data.</text>
</comment>
<protein>
    <submittedName>
        <fullName evidence="1">Histone-lysine N-methyltransferase SETMAR</fullName>
    </submittedName>
</protein>
<sequence>MPQMLTDEMEMQRKITCAELLKHYEEEGEKSFSGLSQGMSPGYNIMTLRANVNRWNIIIHMHKSSPSPRKFKVVASARKVMHTRPHTSRQTEVALHKMNLGRLPHPFYRSELALSDFYLFPKIKEHIRGNHYEIDEDVEAAVRPWFRQKCVDFFTDGMRQLVHRW</sequence>
<name>A0AAV4H956_9GAST</name>
<dbReference type="Gene3D" id="3.30.420.10">
    <property type="entry name" value="Ribonuclease H-like superfamily/Ribonuclease H"/>
    <property type="match status" value="1"/>
</dbReference>
<organism evidence="1 2">
    <name type="scientific">Elysia marginata</name>
    <dbReference type="NCBI Taxonomy" id="1093978"/>
    <lineage>
        <taxon>Eukaryota</taxon>
        <taxon>Metazoa</taxon>
        <taxon>Spiralia</taxon>
        <taxon>Lophotrochozoa</taxon>
        <taxon>Mollusca</taxon>
        <taxon>Gastropoda</taxon>
        <taxon>Heterobranchia</taxon>
        <taxon>Euthyneura</taxon>
        <taxon>Panpulmonata</taxon>
        <taxon>Sacoglossa</taxon>
        <taxon>Placobranchoidea</taxon>
        <taxon>Plakobranchidae</taxon>
        <taxon>Elysia</taxon>
    </lineage>
</organism>
<keyword evidence="2" id="KW-1185">Reference proteome</keyword>